<proteinExistence type="predicted"/>
<dbReference type="Pfam" id="PF24873">
    <property type="entry name" value="DUF2110_C"/>
    <property type="match status" value="1"/>
</dbReference>
<dbReference type="RefSeq" id="WP_176964904.1">
    <property type="nucleotide sequence ID" value="NZ_CP058215.1"/>
</dbReference>
<feature type="domain" description="DUF2110" evidence="3">
    <location>
        <begin position="160"/>
        <end position="224"/>
    </location>
</feature>
<feature type="domain" description="DUF2110" evidence="1">
    <location>
        <begin position="73"/>
        <end position="155"/>
    </location>
</feature>
<evidence type="ECO:0000313" key="4">
    <source>
        <dbReference type="EMBL" id="QLC49848.1"/>
    </source>
</evidence>
<dbReference type="InterPro" id="IPR056758">
    <property type="entry name" value="DUF2110_N"/>
</dbReference>
<evidence type="ECO:0000259" key="2">
    <source>
        <dbReference type="Pfam" id="PF24872"/>
    </source>
</evidence>
<reference evidence="4 5" key="1">
    <citation type="submission" date="2020-06" db="EMBL/GenBank/DDBJ databases">
        <title>Methanolobus halotolerans sp. nov., isolated from a saline lake Tus in Siberia.</title>
        <authorList>
            <person name="Shen Y."/>
            <person name="Chen S.-C."/>
            <person name="Lai M.-C."/>
            <person name="Huang H.-H."/>
            <person name="Chiu H.-H."/>
            <person name="Tang S.-L."/>
            <person name="Rogozin D.Y."/>
            <person name="Degermendzhy A.G."/>
        </authorList>
    </citation>
    <scope>NUCLEOTIDE SEQUENCE [LARGE SCALE GENOMIC DNA]</scope>
    <source>
        <strain evidence="4 5">DSM 21339</strain>
    </source>
</reference>
<dbReference type="InterPro" id="IPR056756">
    <property type="entry name" value="DUF2110_central"/>
</dbReference>
<feature type="domain" description="DUF2110" evidence="2">
    <location>
        <begin position="5"/>
        <end position="71"/>
    </location>
</feature>
<keyword evidence="5" id="KW-1185">Reference proteome</keyword>
<evidence type="ECO:0000259" key="1">
    <source>
        <dbReference type="Pfam" id="PF09883"/>
    </source>
</evidence>
<sequence length="227" mass="24947">MIGLQLLIKIYGNTERAIHSAQVLIDNELKDLDASATYSVSEDGWLALEISGEDEEFAANFLADKYGRPVKEVKSGDVCKGFIRRIEDDRIVIDIGELITIPENRLGVLGTGNTRQIAARFGLIGHLPVEIEIENVDELLGTFTKKQVDTLWDWKKSGYDHVIANAVTRSELKAAIKRTGHARDIFGIERLGLMEHIITCREDTEGPGIVSAIGSFVSGELGVIKAS</sequence>
<dbReference type="OrthoDB" id="120309at2157"/>
<dbReference type="GeneID" id="55821228"/>
<dbReference type="Proteomes" id="UP000509594">
    <property type="component" value="Chromosome"/>
</dbReference>
<accession>A0A7D5I422</accession>
<protein>
    <submittedName>
        <fullName evidence="4">DUF2110 family protein</fullName>
    </submittedName>
</protein>
<gene>
    <name evidence="4" type="ORF">HWN40_06095</name>
</gene>
<dbReference type="InterPro" id="IPR056757">
    <property type="entry name" value="DUF2110_C"/>
</dbReference>
<name>A0A7D5I422_9EURY</name>
<dbReference type="Pfam" id="PF24872">
    <property type="entry name" value="DUF2110_N"/>
    <property type="match status" value="1"/>
</dbReference>
<evidence type="ECO:0000313" key="5">
    <source>
        <dbReference type="Proteomes" id="UP000509594"/>
    </source>
</evidence>
<organism evidence="4 5">
    <name type="scientific">Methanolobus zinderi</name>
    <dbReference type="NCBI Taxonomy" id="536044"/>
    <lineage>
        <taxon>Archaea</taxon>
        <taxon>Methanobacteriati</taxon>
        <taxon>Methanobacteriota</taxon>
        <taxon>Stenosarchaea group</taxon>
        <taxon>Methanomicrobia</taxon>
        <taxon>Methanosarcinales</taxon>
        <taxon>Methanosarcinaceae</taxon>
        <taxon>Methanolobus</taxon>
    </lineage>
</organism>
<dbReference type="EMBL" id="CP058215">
    <property type="protein sequence ID" value="QLC49848.1"/>
    <property type="molecule type" value="Genomic_DNA"/>
</dbReference>
<dbReference type="AlphaFoldDB" id="A0A7D5I422"/>
<evidence type="ECO:0000259" key="3">
    <source>
        <dbReference type="Pfam" id="PF24873"/>
    </source>
</evidence>
<dbReference type="Pfam" id="PF09883">
    <property type="entry name" value="DUF2110"/>
    <property type="match status" value="1"/>
</dbReference>
<dbReference type="KEGG" id="mzi:HWN40_06095"/>